<evidence type="ECO:0000313" key="3">
    <source>
        <dbReference type="EMBL" id="GLS26626.1"/>
    </source>
</evidence>
<dbReference type="PANTHER" id="PTHR12788:SF10">
    <property type="entry name" value="PROTEIN-TYROSINE SULFOTRANSFERASE"/>
    <property type="match status" value="1"/>
</dbReference>
<dbReference type="InterPro" id="IPR027417">
    <property type="entry name" value="P-loop_NTPase"/>
</dbReference>
<keyword evidence="1" id="KW-0808">Transferase</keyword>
<reference evidence="3 4" key="1">
    <citation type="journal article" date="2014" name="Int. J. Syst. Evol. Microbiol.">
        <title>Complete genome sequence of Corynebacterium casei LMG S-19264T (=DSM 44701T), isolated from a smear-ripened cheese.</title>
        <authorList>
            <consortium name="US DOE Joint Genome Institute (JGI-PGF)"/>
            <person name="Walter F."/>
            <person name="Albersmeier A."/>
            <person name="Kalinowski J."/>
            <person name="Ruckert C."/>
        </authorList>
    </citation>
    <scope>NUCLEOTIDE SEQUENCE [LARGE SCALE GENOMIC DNA]</scope>
    <source>
        <strain evidence="3 4">NBRC 110095</strain>
    </source>
</reference>
<dbReference type="Gene3D" id="3.40.50.300">
    <property type="entry name" value="P-loop containing nucleotide triphosphate hydrolases"/>
    <property type="match status" value="1"/>
</dbReference>
<comment type="caution">
    <text evidence="3">The sequence shown here is derived from an EMBL/GenBank/DDBJ whole genome shotgun (WGS) entry which is preliminary data.</text>
</comment>
<dbReference type="SUPFAM" id="SSF52540">
    <property type="entry name" value="P-loop containing nucleoside triphosphate hydrolases"/>
    <property type="match status" value="1"/>
</dbReference>
<dbReference type="Gene3D" id="1.25.40.10">
    <property type="entry name" value="Tetratricopeptide repeat domain"/>
    <property type="match status" value="1"/>
</dbReference>
<dbReference type="EMBL" id="BSPD01000056">
    <property type="protein sequence ID" value="GLS26626.1"/>
    <property type="molecule type" value="Genomic_DNA"/>
</dbReference>
<dbReference type="InterPro" id="IPR011990">
    <property type="entry name" value="TPR-like_helical_dom_sf"/>
</dbReference>
<dbReference type="InterPro" id="IPR026634">
    <property type="entry name" value="TPST-like"/>
</dbReference>
<keyword evidence="2" id="KW-0802">TPR repeat</keyword>
<dbReference type="RefSeq" id="WP_232593108.1">
    <property type="nucleotide sequence ID" value="NZ_BSPD01000056.1"/>
</dbReference>
<keyword evidence="4" id="KW-1185">Reference proteome</keyword>
<evidence type="ECO:0000256" key="2">
    <source>
        <dbReference type="PROSITE-ProRule" id="PRU00339"/>
    </source>
</evidence>
<dbReference type="AlphaFoldDB" id="A0AA37T6A0"/>
<dbReference type="Pfam" id="PF14559">
    <property type="entry name" value="TPR_19"/>
    <property type="match status" value="1"/>
</dbReference>
<dbReference type="GO" id="GO:0008476">
    <property type="term" value="F:protein-tyrosine sulfotransferase activity"/>
    <property type="evidence" value="ECO:0007669"/>
    <property type="project" value="InterPro"/>
</dbReference>
<dbReference type="Proteomes" id="UP001156870">
    <property type="component" value="Unassembled WGS sequence"/>
</dbReference>
<dbReference type="SMART" id="SM00028">
    <property type="entry name" value="TPR"/>
    <property type="match status" value="4"/>
</dbReference>
<dbReference type="SUPFAM" id="SSF48452">
    <property type="entry name" value="TPR-like"/>
    <property type="match status" value="1"/>
</dbReference>
<dbReference type="InterPro" id="IPR019734">
    <property type="entry name" value="TPR_rpt"/>
</dbReference>
<protein>
    <recommendedName>
        <fullName evidence="5">Sulfotransferase family protein</fullName>
    </recommendedName>
</protein>
<dbReference type="PANTHER" id="PTHR12788">
    <property type="entry name" value="PROTEIN-TYROSINE SULFOTRANSFERASE 2"/>
    <property type="match status" value="1"/>
</dbReference>
<proteinExistence type="predicted"/>
<evidence type="ECO:0000256" key="1">
    <source>
        <dbReference type="ARBA" id="ARBA00022679"/>
    </source>
</evidence>
<dbReference type="PROSITE" id="PS50005">
    <property type="entry name" value="TPR"/>
    <property type="match status" value="1"/>
</dbReference>
<sequence>MFTLNELPTPLSMSALITQQLLENAEQALHEKDYRLAHELCLKALKQDSNNSQAHFLLAMNAMERREFKKAKTLLTVACRNHPNNADYALQLARLYTLLNLNTDAKAVCQTLIQNVSLNDLNGWQSDTLGVLLSRLNQHNEAHPYFFHAVTMCPENSEYRYNLGSNERFLGNFNSAIHHFQHIIEHTPTFYKAYLPITELRKATQDNHLIDKIQCVLPSFETSSDAHLHLCHSLAREFEALHQFSKAFYWWKTGNDEKRKTLPYHIHQDIALFNAVKKRTPSLMTPISGSHLVKTSSPQNNGPIPLFIIGLPRSGTTLLERMLSNHERIESFGELQDFPIAVKTLSQTPSSVVMDEATIFASQSLPPEKLRNEYYRRIQHHISNLPPSCQYFIDKLPLNFFNADLIAKTWPEAKILIMLRDPLDVCLGNFKQLFSVNFSYYNYSYDITDCAKYITAFRDLISHWQNIIPEHQVTTIEYENLVQAPEKHIKAITQFLQLPWQEQCLDFEKNQQPVSTASAVQVRKPLYKNAIRAWKKYSNELKPAINILNNAKLTQQ</sequence>
<accession>A0AA37T6A0</accession>
<name>A0AA37T6A0_9GAMM</name>
<organism evidence="3 4">
    <name type="scientific">Marinibactrum halimedae</name>
    <dbReference type="NCBI Taxonomy" id="1444977"/>
    <lineage>
        <taxon>Bacteria</taxon>
        <taxon>Pseudomonadati</taxon>
        <taxon>Pseudomonadota</taxon>
        <taxon>Gammaproteobacteria</taxon>
        <taxon>Cellvibrionales</taxon>
        <taxon>Cellvibrionaceae</taxon>
        <taxon>Marinibactrum</taxon>
    </lineage>
</organism>
<dbReference type="Pfam" id="PF13469">
    <property type="entry name" value="Sulfotransfer_3"/>
    <property type="match status" value="1"/>
</dbReference>
<feature type="repeat" description="TPR" evidence="2">
    <location>
        <begin position="157"/>
        <end position="190"/>
    </location>
</feature>
<evidence type="ECO:0008006" key="5">
    <source>
        <dbReference type="Google" id="ProtNLM"/>
    </source>
</evidence>
<evidence type="ECO:0000313" key="4">
    <source>
        <dbReference type="Proteomes" id="UP001156870"/>
    </source>
</evidence>
<gene>
    <name evidence="3" type="ORF">GCM10007877_23420</name>
</gene>